<organism evidence="3">
    <name type="scientific">Sedimenticola thiotaurini</name>
    <dbReference type="NCBI Taxonomy" id="1543721"/>
    <lineage>
        <taxon>Bacteria</taxon>
        <taxon>Pseudomonadati</taxon>
        <taxon>Pseudomonadota</taxon>
        <taxon>Gammaproteobacteria</taxon>
        <taxon>Chromatiales</taxon>
        <taxon>Sedimenticolaceae</taxon>
        <taxon>Sedimenticola</taxon>
    </lineage>
</organism>
<gene>
    <name evidence="3" type="ORF">ENI96_12755</name>
</gene>
<evidence type="ECO:0000313" key="3">
    <source>
        <dbReference type="EMBL" id="HEB97283.1"/>
    </source>
</evidence>
<sequence>MRLVVSMLLFAAATAAFAQSAPKGRAAAPDFGQVKQMMLPMLKKTLPALEQTRDCLEQSGNSEDLKRCAAIMLDFRQAARASMGIPEGGPHARPVRPEDLDLEWSPEMKQAMLKDIDQSIRGTRTMVSCLESSSSDQEMTGCVEQSGLLKRKR</sequence>
<feature type="signal peptide" evidence="2">
    <location>
        <begin position="1"/>
        <end position="18"/>
    </location>
</feature>
<dbReference type="AlphaFoldDB" id="A0A831RM94"/>
<proteinExistence type="predicted"/>
<comment type="caution">
    <text evidence="3">The sequence shown here is derived from an EMBL/GenBank/DDBJ whole genome shotgun (WGS) entry which is preliminary data.</text>
</comment>
<dbReference type="Proteomes" id="UP000886251">
    <property type="component" value="Unassembled WGS sequence"/>
</dbReference>
<feature type="chain" id="PRO_5032796788" evidence="2">
    <location>
        <begin position="19"/>
        <end position="153"/>
    </location>
</feature>
<protein>
    <submittedName>
        <fullName evidence="3">Uncharacterized protein</fullName>
    </submittedName>
</protein>
<reference evidence="3" key="1">
    <citation type="journal article" date="2020" name="mSystems">
        <title>Genome- and Community-Level Interaction Insights into Carbon Utilization and Element Cycling Functions of Hydrothermarchaeota in Hydrothermal Sediment.</title>
        <authorList>
            <person name="Zhou Z."/>
            <person name="Liu Y."/>
            <person name="Xu W."/>
            <person name="Pan J."/>
            <person name="Luo Z.H."/>
            <person name="Li M."/>
        </authorList>
    </citation>
    <scope>NUCLEOTIDE SEQUENCE [LARGE SCALE GENOMIC DNA]</scope>
    <source>
        <strain evidence="3">HyVt-443</strain>
    </source>
</reference>
<feature type="region of interest" description="Disordered" evidence="1">
    <location>
        <begin position="131"/>
        <end position="153"/>
    </location>
</feature>
<evidence type="ECO:0000256" key="2">
    <source>
        <dbReference type="SAM" id="SignalP"/>
    </source>
</evidence>
<evidence type="ECO:0000256" key="1">
    <source>
        <dbReference type="SAM" id="MobiDB-lite"/>
    </source>
</evidence>
<name>A0A831RM94_9GAMM</name>
<keyword evidence="2" id="KW-0732">Signal</keyword>
<accession>A0A831RM94</accession>
<dbReference type="EMBL" id="DRKP01000160">
    <property type="protein sequence ID" value="HEB97283.1"/>
    <property type="molecule type" value="Genomic_DNA"/>
</dbReference>